<dbReference type="RefSeq" id="WP_001169068.1">
    <property type="nucleotide sequence ID" value="NZ_CAJNDP010000003.1"/>
</dbReference>
<comment type="caution">
    <text evidence="1">The sequence shown here is derived from an EMBL/GenBank/DDBJ whole genome shotgun (WGS) entry which is preliminary data.</text>
</comment>
<reference evidence="1 2" key="1">
    <citation type="submission" date="2017-01" db="EMBL/GenBank/DDBJ databases">
        <title>Bacillus cereus isolates.</title>
        <authorList>
            <person name="Beno S.M."/>
        </authorList>
    </citation>
    <scope>NUCLEOTIDE SEQUENCE [LARGE SCALE GENOMIC DNA]</scope>
    <source>
        <strain evidence="1 2">FSL H8-0485</strain>
    </source>
</reference>
<sequence length="55" mass="6320">MQKHGGKREGAGRPSLGITKKVSITLPEEAWKRIEDSEKSYSQFFRDVTLKELKK</sequence>
<gene>
    <name evidence="1" type="ORF">BW897_31025</name>
</gene>
<name>A0A2A8M0D7_BACCE</name>
<dbReference type="EMBL" id="MUAJ01000076">
    <property type="protein sequence ID" value="OOR06249.1"/>
    <property type="molecule type" value="Genomic_DNA"/>
</dbReference>
<accession>A0A2A8M0D7</accession>
<proteinExistence type="predicted"/>
<protein>
    <submittedName>
        <fullName evidence="1">CopG family transcriptional regulator</fullName>
    </submittedName>
</protein>
<evidence type="ECO:0000313" key="2">
    <source>
        <dbReference type="Proteomes" id="UP000190906"/>
    </source>
</evidence>
<organism evidence="1 2">
    <name type="scientific">Bacillus cereus</name>
    <dbReference type="NCBI Taxonomy" id="1396"/>
    <lineage>
        <taxon>Bacteria</taxon>
        <taxon>Bacillati</taxon>
        <taxon>Bacillota</taxon>
        <taxon>Bacilli</taxon>
        <taxon>Bacillales</taxon>
        <taxon>Bacillaceae</taxon>
        <taxon>Bacillus</taxon>
        <taxon>Bacillus cereus group</taxon>
    </lineage>
</organism>
<dbReference type="AlphaFoldDB" id="A0A2A8M0D7"/>
<evidence type="ECO:0000313" key="1">
    <source>
        <dbReference type="EMBL" id="OOR06249.1"/>
    </source>
</evidence>
<dbReference type="Proteomes" id="UP000190906">
    <property type="component" value="Unassembled WGS sequence"/>
</dbReference>